<dbReference type="Gene3D" id="3.40.630.30">
    <property type="match status" value="1"/>
</dbReference>
<dbReference type="Pfam" id="PF00583">
    <property type="entry name" value="Acetyltransf_1"/>
    <property type="match status" value="1"/>
</dbReference>
<dbReference type="AlphaFoldDB" id="A0ABD5V1G3"/>
<dbReference type="PANTHER" id="PTHR43877">
    <property type="entry name" value="AMINOALKYLPHOSPHONATE N-ACETYLTRANSFERASE-RELATED-RELATED"/>
    <property type="match status" value="1"/>
</dbReference>
<proteinExistence type="predicted"/>
<dbReference type="InterPro" id="IPR000182">
    <property type="entry name" value="GNAT_dom"/>
</dbReference>
<dbReference type="InterPro" id="IPR050832">
    <property type="entry name" value="Bact_Acetyltransf"/>
</dbReference>
<evidence type="ECO:0000259" key="3">
    <source>
        <dbReference type="PROSITE" id="PS51186"/>
    </source>
</evidence>
<keyword evidence="2 4" id="KW-0012">Acyltransferase</keyword>
<dbReference type="InterPro" id="IPR016181">
    <property type="entry name" value="Acyl_CoA_acyltransferase"/>
</dbReference>
<sequence length="299" mass="33504">MELREARLEDHEAVAAFTRNTWPDREAGDYLPDIYPEWIEGENHTLVAEAGGEIAGVAQCTMLSDTEAWCQGMRVHPEYRGEGVARRITHALFDWAREQGALVARSMVFSWNVPSLGLSRSIGFDPATELRWATPAPDPDVEPELRVTAEPDDAWHAWADSDARRHLTGLALDLEESWALSELTREDLRRAAEETAVFAVRDDGLRAMSYRVRDYEREGEDGTERWAEYGVGAWDDLEAARALFAAIARDAAALGADRTRVWIPETTEHVSDAAYLRAGASEEPDFVFAADLTADRTRR</sequence>
<dbReference type="SUPFAM" id="SSF55729">
    <property type="entry name" value="Acyl-CoA N-acyltransferases (Nat)"/>
    <property type="match status" value="1"/>
</dbReference>
<dbReference type="GO" id="GO:0016746">
    <property type="term" value="F:acyltransferase activity"/>
    <property type="evidence" value="ECO:0007669"/>
    <property type="project" value="UniProtKB-KW"/>
</dbReference>
<dbReference type="EMBL" id="JBHSXQ010000001">
    <property type="protein sequence ID" value="MFC6903940.1"/>
    <property type="molecule type" value="Genomic_DNA"/>
</dbReference>
<protein>
    <submittedName>
        <fullName evidence="4">GNAT family N-acetyltransferase</fullName>
        <ecNumber evidence="4">2.3.-.-</ecNumber>
    </submittedName>
</protein>
<comment type="caution">
    <text evidence="4">The sequence shown here is derived from an EMBL/GenBank/DDBJ whole genome shotgun (WGS) entry which is preliminary data.</text>
</comment>
<dbReference type="EC" id="2.3.-.-" evidence="4"/>
<accession>A0ABD5V1G3</accession>
<evidence type="ECO:0000256" key="2">
    <source>
        <dbReference type="ARBA" id="ARBA00023315"/>
    </source>
</evidence>
<gene>
    <name evidence="4" type="ORF">ACFQGH_01865</name>
</gene>
<dbReference type="Proteomes" id="UP001596312">
    <property type="component" value="Unassembled WGS sequence"/>
</dbReference>
<feature type="domain" description="N-acetyltransferase" evidence="3">
    <location>
        <begin position="1"/>
        <end position="148"/>
    </location>
</feature>
<reference evidence="4 5" key="1">
    <citation type="journal article" date="2019" name="Int. J. Syst. Evol. Microbiol.">
        <title>The Global Catalogue of Microorganisms (GCM) 10K type strain sequencing project: providing services to taxonomists for standard genome sequencing and annotation.</title>
        <authorList>
            <consortium name="The Broad Institute Genomics Platform"/>
            <consortium name="The Broad Institute Genome Sequencing Center for Infectious Disease"/>
            <person name="Wu L."/>
            <person name="Ma J."/>
        </authorList>
    </citation>
    <scope>NUCLEOTIDE SEQUENCE [LARGE SCALE GENOMIC DNA]</scope>
    <source>
        <strain evidence="4 5">CGMCC 1.3240</strain>
    </source>
</reference>
<keyword evidence="5" id="KW-1185">Reference proteome</keyword>
<keyword evidence="1 4" id="KW-0808">Transferase</keyword>
<evidence type="ECO:0000313" key="5">
    <source>
        <dbReference type="Proteomes" id="UP001596312"/>
    </source>
</evidence>
<evidence type="ECO:0000256" key="1">
    <source>
        <dbReference type="ARBA" id="ARBA00022679"/>
    </source>
</evidence>
<dbReference type="RefSeq" id="WP_340602432.1">
    <property type="nucleotide sequence ID" value="NZ_JBBMXV010000001.1"/>
</dbReference>
<evidence type="ECO:0000313" key="4">
    <source>
        <dbReference type="EMBL" id="MFC6903940.1"/>
    </source>
</evidence>
<dbReference type="CDD" id="cd04301">
    <property type="entry name" value="NAT_SF"/>
    <property type="match status" value="1"/>
</dbReference>
<name>A0ABD5V1G3_9EURY</name>
<organism evidence="4 5">
    <name type="scientific">Halalkalicoccus tibetensis</name>
    <dbReference type="NCBI Taxonomy" id="175632"/>
    <lineage>
        <taxon>Archaea</taxon>
        <taxon>Methanobacteriati</taxon>
        <taxon>Methanobacteriota</taxon>
        <taxon>Stenosarchaea group</taxon>
        <taxon>Halobacteria</taxon>
        <taxon>Halobacteriales</taxon>
        <taxon>Halococcaceae</taxon>
        <taxon>Halalkalicoccus</taxon>
    </lineage>
</organism>
<dbReference type="PROSITE" id="PS51186">
    <property type="entry name" value="GNAT"/>
    <property type="match status" value="1"/>
</dbReference>